<proteinExistence type="predicted"/>
<evidence type="ECO:0000313" key="2">
    <source>
        <dbReference type="Proteomes" id="UP000005239"/>
    </source>
</evidence>
<accession>A0A2A6B7X9</accession>
<dbReference type="EnsemblMetazoa" id="PPA04330.1">
    <property type="protein sequence ID" value="PPA04330.1"/>
    <property type="gene ID" value="WBGene00093884"/>
</dbReference>
<gene>
    <name evidence="1" type="primary">WBGene00093884</name>
</gene>
<protein>
    <submittedName>
        <fullName evidence="1">Uncharacterized protein</fullName>
    </submittedName>
</protein>
<dbReference type="Proteomes" id="UP000005239">
    <property type="component" value="Unassembled WGS sequence"/>
</dbReference>
<organism evidence="1 2">
    <name type="scientific">Pristionchus pacificus</name>
    <name type="common">Parasitic nematode worm</name>
    <dbReference type="NCBI Taxonomy" id="54126"/>
    <lineage>
        <taxon>Eukaryota</taxon>
        <taxon>Metazoa</taxon>
        <taxon>Ecdysozoa</taxon>
        <taxon>Nematoda</taxon>
        <taxon>Chromadorea</taxon>
        <taxon>Rhabditida</taxon>
        <taxon>Rhabditina</taxon>
        <taxon>Diplogasteromorpha</taxon>
        <taxon>Diplogasteroidea</taxon>
        <taxon>Neodiplogasteridae</taxon>
        <taxon>Pristionchus</taxon>
    </lineage>
</organism>
<reference evidence="2" key="1">
    <citation type="journal article" date="2008" name="Nat. Genet.">
        <title>The Pristionchus pacificus genome provides a unique perspective on nematode lifestyle and parasitism.</title>
        <authorList>
            <person name="Dieterich C."/>
            <person name="Clifton S.W."/>
            <person name="Schuster L.N."/>
            <person name="Chinwalla A."/>
            <person name="Delehaunty K."/>
            <person name="Dinkelacker I."/>
            <person name="Fulton L."/>
            <person name="Fulton R."/>
            <person name="Godfrey J."/>
            <person name="Minx P."/>
            <person name="Mitreva M."/>
            <person name="Roeseler W."/>
            <person name="Tian H."/>
            <person name="Witte H."/>
            <person name="Yang S.P."/>
            <person name="Wilson R.K."/>
            <person name="Sommer R.J."/>
        </authorList>
    </citation>
    <scope>NUCLEOTIDE SEQUENCE [LARGE SCALE GENOMIC DNA]</scope>
    <source>
        <strain evidence="2">PS312</strain>
    </source>
</reference>
<dbReference type="AlphaFoldDB" id="A0A2A6B7X9"/>
<accession>A0A8R1Y9M3</accession>
<evidence type="ECO:0000313" key="1">
    <source>
        <dbReference type="EnsemblMetazoa" id="PPA04330.1"/>
    </source>
</evidence>
<sequence length="316" mass="36438">MMSSEEAADLLHHISHNVLTVFSLITVVVEVRLLYVIFAKRSRIPSLFRIIILHILVSHIGITTFQLIHFTIDRVLVIDPRIKQRPSIFLIGNETSAVVLSYEKSEIEEEFWPHCDGLGTVYWTERRLMMNCSYVWIFATLTMLIGIRHMGWYFNATKGLVLTFSIMLVILYLVTLAYWKLIKIEYRSSIPQAVLRTTIACFALSSVDIISNILALYVFFSAPSSRDLLDFIDFEAEFDDNTWRSLWTEIIQVTRQLREILFPILLIALFRKVRWLFLGRPPNGSSTKSPRQTHSGGSVQTRVVDSHSPLINRTSV</sequence>
<name>A0A2A6B7X9_PRIPA</name>
<reference evidence="1" key="2">
    <citation type="submission" date="2022-06" db="UniProtKB">
        <authorList>
            <consortium name="EnsemblMetazoa"/>
        </authorList>
    </citation>
    <scope>IDENTIFICATION</scope>
    <source>
        <strain evidence="1">PS312</strain>
    </source>
</reference>
<keyword evidence="2" id="KW-1185">Reference proteome</keyword>